<reference evidence="1 2" key="1">
    <citation type="submission" date="2012-08" db="EMBL/GenBank/DDBJ databases">
        <title>The genome of cave-isolated P. fluorescens strain R124 demonstrates phenotypic adaptation to the mineral environment.</title>
        <authorList>
            <person name="Barton M.D."/>
            <person name="Petronio M."/>
            <person name="Giarrizzo J.G."/>
            <person name="Bowling B.V."/>
            <person name="Barton H.A."/>
        </authorList>
    </citation>
    <scope>NUCLEOTIDE SEQUENCE [LARGE SCALE GENOMIC DNA]</scope>
    <source>
        <strain evidence="1 2">R124</strain>
    </source>
</reference>
<dbReference type="EMBL" id="CM001561">
    <property type="protein sequence ID" value="EJZ59002.1"/>
    <property type="molecule type" value="Genomic_DNA"/>
</dbReference>
<dbReference type="AlphaFoldDB" id="A0A7U9CUW2"/>
<dbReference type="Proteomes" id="UP000006045">
    <property type="component" value="Chromosome"/>
</dbReference>
<sequence length="58" mass="6337">MNKQLDNWNHTPLLHAGANVINTPVATAAASPCAGIIPRYNVGNIHEIKQFWNMPQSA</sequence>
<name>A0A7U9CUW2_PSEFL</name>
<evidence type="ECO:0000313" key="2">
    <source>
        <dbReference type="Proteomes" id="UP000006045"/>
    </source>
</evidence>
<dbReference type="RefSeq" id="WP_003226222.1">
    <property type="nucleotide sequence ID" value="NZ_CM001561.1"/>
</dbReference>
<protein>
    <submittedName>
        <fullName evidence="1">Uncharacterized protein</fullName>
    </submittedName>
</protein>
<gene>
    <name evidence="1" type="ORF">I1A_003333</name>
</gene>
<accession>A0A7U9CUW2</accession>
<evidence type="ECO:0000313" key="1">
    <source>
        <dbReference type="EMBL" id="EJZ59002.1"/>
    </source>
</evidence>
<organism evidence="1 2">
    <name type="scientific">Pseudomonas fluorescens R124</name>
    <dbReference type="NCBI Taxonomy" id="743713"/>
    <lineage>
        <taxon>Bacteria</taxon>
        <taxon>Pseudomonadati</taxon>
        <taxon>Pseudomonadota</taxon>
        <taxon>Gammaproteobacteria</taxon>
        <taxon>Pseudomonadales</taxon>
        <taxon>Pseudomonadaceae</taxon>
        <taxon>Pseudomonas</taxon>
    </lineage>
</organism>
<proteinExistence type="predicted"/>